<evidence type="ECO:0000256" key="2">
    <source>
        <dbReference type="ARBA" id="ARBA00023015"/>
    </source>
</evidence>
<evidence type="ECO:0000313" key="8">
    <source>
        <dbReference type="EMBL" id="KAJ7628374.1"/>
    </source>
</evidence>
<feature type="region of interest" description="Disordered" evidence="6">
    <location>
        <begin position="1"/>
        <end position="20"/>
    </location>
</feature>
<dbReference type="EMBL" id="JARKIF010000010">
    <property type="protein sequence ID" value="KAJ7628374.1"/>
    <property type="molecule type" value="Genomic_DNA"/>
</dbReference>
<dbReference type="GO" id="GO:0005634">
    <property type="term" value="C:nucleus"/>
    <property type="evidence" value="ECO:0007669"/>
    <property type="project" value="UniProtKB-SubCell"/>
</dbReference>
<keyword evidence="4" id="KW-0804">Transcription</keyword>
<keyword evidence="3" id="KW-0238">DNA-binding</keyword>
<dbReference type="PROSITE" id="PS50048">
    <property type="entry name" value="ZN2_CY6_FUNGAL_2"/>
    <property type="match status" value="1"/>
</dbReference>
<evidence type="ECO:0000256" key="4">
    <source>
        <dbReference type="ARBA" id="ARBA00023163"/>
    </source>
</evidence>
<dbReference type="GO" id="GO:0000976">
    <property type="term" value="F:transcription cis-regulatory region binding"/>
    <property type="evidence" value="ECO:0007669"/>
    <property type="project" value="TreeGrafter"/>
</dbReference>
<dbReference type="GO" id="GO:0008270">
    <property type="term" value="F:zinc ion binding"/>
    <property type="evidence" value="ECO:0007669"/>
    <property type="project" value="InterPro"/>
</dbReference>
<feature type="region of interest" description="Disordered" evidence="6">
    <location>
        <begin position="70"/>
        <end position="100"/>
    </location>
</feature>
<dbReference type="PANTHER" id="PTHR31845">
    <property type="entry name" value="FINGER DOMAIN PROTEIN, PUTATIVE-RELATED"/>
    <property type="match status" value="1"/>
</dbReference>
<evidence type="ECO:0000256" key="5">
    <source>
        <dbReference type="ARBA" id="ARBA00023242"/>
    </source>
</evidence>
<keyword evidence="2" id="KW-0805">Transcription regulation</keyword>
<evidence type="ECO:0000259" key="7">
    <source>
        <dbReference type="PROSITE" id="PS50048"/>
    </source>
</evidence>
<dbReference type="Gene3D" id="4.10.240.10">
    <property type="entry name" value="Zn(2)-C6 fungal-type DNA-binding domain"/>
    <property type="match status" value="1"/>
</dbReference>
<keyword evidence="9" id="KW-1185">Reference proteome</keyword>
<comment type="subcellular location">
    <subcellularLocation>
        <location evidence="1">Nucleus</location>
    </subcellularLocation>
</comment>
<evidence type="ECO:0000256" key="6">
    <source>
        <dbReference type="SAM" id="MobiDB-lite"/>
    </source>
</evidence>
<proteinExistence type="predicted"/>
<feature type="compositionally biased region" description="Pro residues" evidence="6">
    <location>
        <begin position="72"/>
        <end position="82"/>
    </location>
</feature>
<dbReference type="InterPro" id="IPR001138">
    <property type="entry name" value="Zn2Cys6_DnaBD"/>
</dbReference>
<dbReference type="GO" id="GO:0000981">
    <property type="term" value="F:DNA-binding transcription factor activity, RNA polymerase II-specific"/>
    <property type="evidence" value="ECO:0007669"/>
    <property type="project" value="InterPro"/>
</dbReference>
<organism evidence="8 9">
    <name type="scientific">Roridomyces roridus</name>
    <dbReference type="NCBI Taxonomy" id="1738132"/>
    <lineage>
        <taxon>Eukaryota</taxon>
        <taxon>Fungi</taxon>
        <taxon>Dikarya</taxon>
        <taxon>Basidiomycota</taxon>
        <taxon>Agaricomycotina</taxon>
        <taxon>Agaricomycetes</taxon>
        <taxon>Agaricomycetidae</taxon>
        <taxon>Agaricales</taxon>
        <taxon>Marasmiineae</taxon>
        <taxon>Mycenaceae</taxon>
        <taxon>Roridomyces</taxon>
    </lineage>
</organism>
<dbReference type="InterPro" id="IPR036864">
    <property type="entry name" value="Zn2-C6_fun-type_DNA-bd_sf"/>
</dbReference>
<feature type="domain" description="Zn(2)-C6 fungal-type" evidence="7">
    <location>
        <begin position="21"/>
        <end position="61"/>
    </location>
</feature>
<dbReference type="AlphaFoldDB" id="A0AAD7FM58"/>
<feature type="compositionally biased region" description="Low complexity" evidence="6">
    <location>
        <begin position="83"/>
        <end position="95"/>
    </location>
</feature>
<comment type="caution">
    <text evidence="8">The sequence shown here is derived from an EMBL/GenBank/DDBJ whole genome shotgun (WGS) entry which is preliminary data.</text>
</comment>
<dbReference type="PANTHER" id="PTHR31845:SF17">
    <property type="entry name" value="ZN(II)2CYS6 TRANSCRIPTION FACTOR (EUROFUNG)"/>
    <property type="match status" value="1"/>
</dbReference>
<dbReference type="Proteomes" id="UP001221142">
    <property type="component" value="Unassembled WGS sequence"/>
</dbReference>
<reference evidence="8" key="1">
    <citation type="submission" date="2023-03" db="EMBL/GenBank/DDBJ databases">
        <title>Massive genome expansion in bonnet fungi (Mycena s.s.) driven by repeated elements and novel gene families across ecological guilds.</title>
        <authorList>
            <consortium name="Lawrence Berkeley National Laboratory"/>
            <person name="Harder C.B."/>
            <person name="Miyauchi S."/>
            <person name="Viragh M."/>
            <person name="Kuo A."/>
            <person name="Thoen E."/>
            <person name="Andreopoulos B."/>
            <person name="Lu D."/>
            <person name="Skrede I."/>
            <person name="Drula E."/>
            <person name="Henrissat B."/>
            <person name="Morin E."/>
            <person name="Kohler A."/>
            <person name="Barry K."/>
            <person name="LaButti K."/>
            <person name="Morin E."/>
            <person name="Salamov A."/>
            <person name="Lipzen A."/>
            <person name="Mereny Z."/>
            <person name="Hegedus B."/>
            <person name="Baldrian P."/>
            <person name="Stursova M."/>
            <person name="Weitz H."/>
            <person name="Taylor A."/>
            <person name="Grigoriev I.V."/>
            <person name="Nagy L.G."/>
            <person name="Martin F."/>
            <person name="Kauserud H."/>
        </authorList>
    </citation>
    <scope>NUCLEOTIDE SEQUENCE</scope>
    <source>
        <strain evidence="8">9284</strain>
    </source>
</reference>
<dbReference type="CDD" id="cd00067">
    <property type="entry name" value="GAL4"/>
    <property type="match status" value="1"/>
</dbReference>
<evidence type="ECO:0000256" key="1">
    <source>
        <dbReference type="ARBA" id="ARBA00004123"/>
    </source>
</evidence>
<protein>
    <recommendedName>
        <fullName evidence="7">Zn(2)-C6 fungal-type domain-containing protein</fullName>
    </recommendedName>
</protein>
<name>A0AAD7FM58_9AGAR</name>
<keyword evidence="5" id="KW-0539">Nucleus</keyword>
<dbReference type="SMART" id="SM00066">
    <property type="entry name" value="GAL4"/>
    <property type="match status" value="1"/>
</dbReference>
<dbReference type="CDD" id="cd12148">
    <property type="entry name" value="fungal_TF_MHR"/>
    <property type="match status" value="1"/>
</dbReference>
<evidence type="ECO:0000313" key="9">
    <source>
        <dbReference type="Proteomes" id="UP001221142"/>
    </source>
</evidence>
<dbReference type="InterPro" id="IPR051089">
    <property type="entry name" value="prtT"/>
</dbReference>
<dbReference type="SUPFAM" id="SSF57701">
    <property type="entry name" value="Zn2/Cys6 DNA-binding domain"/>
    <property type="match status" value="1"/>
</dbReference>
<evidence type="ECO:0000256" key="3">
    <source>
        <dbReference type="ARBA" id="ARBA00023125"/>
    </source>
</evidence>
<gene>
    <name evidence="8" type="ORF">FB45DRAFT_748179</name>
</gene>
<accession>A0AAD7FM58</accession>
<sequence>MKRAAAPTDGAPAKRSKATQACASCRRQKSRCEILEVPGGGEAVTVIRCHRCKVLNQQCSFETSDIIHFRPKPVPRPGPLHTPSPTASTVSTPTSRLDSPYDGLNALANAASQATQTANNGYVNGMHPEDLVPTAQTPIWGTLNRQDWTAAPILAMQELVRCPRSESSIEPPSGGRMSEILGAAEINSLLDIFETRYSPWLCAQPGSLECTNSLLDIVRCTIASRHLPPASRSVISPRLQKLAEDGLVREIFNPQPSLDSIKALLVLSVWTPICGTGAEARDGRLLIASAVSMAMNLHLQSESQRAMALRAHKDASPEKQIEFNESTERWRLWMYLATSESMLCIGTGRVPVSQLSAVDLDMTALATLPGFNIPYVRDIRLGLAAKMFSFTQQALQLRLKRMEDLASFFKQVNTITYTMEGLSRLLNPLPVVTKHDSFYSQMLALQYHACLLLIMHHALRETRTVIERDNPLTPWYQVRAGDHCVALFWGRSALIASEVVLTIFLTPTDLTLLSTAPDNIYVMVAFAATWIYVSNFSIHQFAGEKLGGASELLQSMTIARLNEIAHSTDHAAARSGHVLNALLSAWERRQQRTKSSGDGLFGCVFQTPYDDPSRCRQPLVAPTSPTTTGPDVQYYLNPVDLERLATETGVTVGQGPGEGQGMATDLFMDDAFWTSFVENLNSDAFIAQNSGVP</sequence>